<dbReference type="Pfam" id="PF21346">
    <property type="entry name" value="PcRGLX_3rd"/>
    <property type="match status" value="1"/>
</dbReference>
<keyword evidence="7" id="KW-1185">Reference proteome</keyword>
<dbReference type="Pfam" id="PF21345">
    <property type="entry name" value="PcRGLX_2nd"/>
    <property type="match status" value="1"/>
</dbReference>
<protein>
    <recommendedName>
        <fullName evidence="8">Tat pathway signal sequence domain protein</fullName>
    </recommendedName>
</protein>
<feature type="chain" id="PRO_5022160748" description="Tat pathway signal sequence domain protein" evidence="2">
    <location>
        <begin position="27"/>
        <end position="899"/>
    </location>
</feature>
<organism evidence="6 7">
    <name type="scientific">Gracilimonas mengyeensis</name>
    <dbReference type="NCBI Taxonomy" id="1302730"/>
    <lineage>
        <taxon>Bacteria</taxon>
        <taxon>Pseudomonadati</taxon>
        <taxon>Balneolota</taxon>
        <taxon>Balneolia</taxon>
        <taxon>Balneolales</taxon>
        <taxon>Balneolaceae</taxon>
        <taxon>Gracilimonas</taxon>
    </lineage>
</organism>
<reference evidence="6 7" key="1">
    <citation type="submission" date="2017-05" db="EMBL/GenBank/DDBJ databases">
        <authorList>
            <person name="Varghese N."/>
            <person name="Submissions S."/>
        </authorList>
    </citation>
    <scope>NUCLEOTIDE SEQUENCE [LARGE SCALE GENOMIC DNA]</scope>
    <source>
        <strain evidence="6 7">DSM 21985</strain>
    </source>
</reference>
<evidence type="ECO:0008006" key="8">
    <source>
        <dbReference type="Google" id="ProtNLM"/>
    </source>
</evidence>
<feature type="domain" description="PcRGLX/YetA-like N-terminal RIFT barrel" evidence="3">
    <location>
        <begin position="32"/>
        <end position="112"/>
    </location>
</feature>
<name>A0A521C309_9BACT</name>
<sequence>MKNRCKYFILPILLFISTGMMNPAFAQDQPEAVDLKWLSGGAPEVAGGVSWGVPWGRGEVQPDETFNLQGGNGENIPVQSWTMAYWPDGSVKWTGFAMSTAPSHGTNFELQAGQESASGEQEIKIRESDTTWEIDTGPLQVLIAKWGGDVIRYMKVDGKTVASNGNLVAIIQDGPELNAWDSPEKQKFNSKVEKVTIEQEGPVRAVVKLEGTHKAPRTGEELLPFVVRLYFYADRKPVKMVHTLIYDGDQDQDFIRGAGIHFKVPMREEMHNRHVRFSGQDDGLWAEPIRPMIGRGGRYVRDGDTDDDVYPKQLDGKRIPNKNELTDRDRYYLSDWAVWGDFKLNQPNADGFTIEKRTDDHSAWIPAGAGKRSNGLFFAGDVSGGLAVSLKDFWQSYPSSLEIQNANEAAADMYVWLWSPDAPAMDMRHYDTKPHGLESVYEDIQQGFSTAYGVGRTSELMLYPTAGVPEKAEMAKMAEEGSKPAMVVASPEYYHSTDMFGMWSLPDRSTPFKRQIEDQLDAYIDYYQTSVEQHNWYGFWDYGDFIHSYDWERHVWRYDLGGMAWQNTELMTDMWLWYSFLRTGRADVFRMAEAMTRHTQEVDVYHMGRFAGLGTRHSVRHWGGGAKEVRVSQAPLKRFFYYLTTDERTGDLIRQTTEDATDAIAKLDPMRIAMPLENPDEFPYPARLRLGPDWLALAGNWMTMWEMTGDEKWKELLYNGMDSISEFSLGFMSGENLVVGFDPETGELFQLSDEKGRYNLATIQGGGEVGTELAELVDHEGWKKAWLQYARLARAPKEVILKDMETWSEGSDGQYARSDRMAAYAYYKTGNPAYAERAIEHLTSRRAAAAQQTEEIMPPEVLNPVTEARWVTTNTAGQWSLNAIQILEMVSDELPRRAP</sequence>
<proteinExistence type="predicted"/>
<dbReference type="InterPro" id="IPR048329">
    <property type="entry name" value="PcRGLX_1st"/>
</dbReference>
<dbReference type="OrthoDB" id="262615at2"/>
<evidence type="ECO:0000313" key="7">
    <source>
        <dbReference type="Proteomes" id="UP000317557"/>
    </source>
</evidence>
<feature type="region of interest" description="Disordered" evidence="1">
    <location>
        <begin position="296"/>
        <end position="316"/>
    </location>
</feature>
<dbReference type="RefSeq" id="WP_142453729.1">
    <property type="nucleotide sequence ID" value="NZ_FXTP01000004.1"/>
</dbReference>
<dbReference type="InterPro" id="IPR045793">
    <property type="entry name" value="PcRGLX/YetA-like"/>
</dbReference>
<evidence type="ECO:0000259" key="3">
    <source>
        <dbReference type="Pfam" id="PF19501"/>
    </source>
</evidence>
<evidence type="ECO:0000256" key="1">
    <source>
        <dbReference type="SAM" id="MobiDB-lite"/>
    </source>
</evidence>
<dbReference type="InterPro" id="IPR048330">
    <property type="entry name" value="PcRGLX/YetA_2nd"/>
</dbReference>
<evidence type="ECO:0000259" key="4">
    <source>
        <dbReference type="Pfam" id="PF21345"/>
    </source>
</evidence>
<evidence type="ECO:0000313" key="6">
    <source>
        <dbReference type="EMBL" id="SMO53867.1"/>
    </source>
</evidence>
<dbReference type="InterPro" id="IPR048331">
    <property type="entry name" value="PcRGLX/YetA_3rd"/>
</dbReference>
<feature type="signal peptide" evidence="2">
    <location>
        <begin position="1"/>
        <end position="26"/>
    </location>
</feature>
<evidence type="ECO:0000256" key="2">
    <source>
        <dbReference type="SAM" id="SignalP"/>
    </source>
</evidence>
<keyword evidence="2" id="KW-0732">Signal</keyword>
<gene>
    <name evidence="6" type="ORF">SAMN06265219_104116</name>
</gene>
<dbReference type="PANTHER" id="PTHR40081:SF1">
    <property type="entry name" value="TAT PATHWAY SIGNAL SEQUENCE DOMAIN PROTEIN"/>
    <property type="match status" value="1"/>
</dbReference>
<accession>A0A521C309</accession>
<evidence type="ECO:0000259" key="5">
    <source>
        <dbReference type="Pfam" id="PF21346"/>
    </source>
</evidence>
<feature type="domain" description="PcRGLX/YetA-like central beta-sandwich" evidence="4">
    <location>
        <begin position="123"/>
        <end position="479"/>
    </location>
</feature>
<dbReference type="Pfam" id="PF19501">
    <property type="entry name" value="PcRGLX_1st"/>
    <property type="match status" value="1"/>
</dbReference>
<dbReference type="PANTHER" id="PTHR40081">
    <property type="entry name" value="CONCANAVALIN A-LIKE LECTIN/GLUCANASE"/>
    <property type="match status" value="1"/>
</dbReference>
<dbReference type="AlphaFoldDB" id="A0A521C309"/>
<feature type="domain" description="PcRGLX/YetA-like C-terminal alpha/alpha toroid" evidence="5">
    <location>
        <begin position="484"/>
        <end position="894"/>
    </location>
</feature>
<dbReference type="Proteomes" id="UP000317557">
    <property type="component" value="Unassembled WGS sequence"/>
</dbReference>
<dbReference type="EMBL" id="FXTP01000004">
    <property type="protein sequence ID" value="SMO53867.1"/>
    <property type="molecule type" value="Genomic_DNA"/>
</dbReference>